<name>A0A2C9CPY8_9RHOB</name>
<organism evidence="1 2">
    <name type="scientific">Pontivivens marinum</name>
    <dbReference type="NCBI Taxonomy" id="1690039"/>
    <lineage>
        <taxon>Bacteria</taxon>
        <taxon>Pseudomonadati</taxon>
        <taxon>Pseudomonadota</taxon>
        <taxon>Alphaproteobacteria</taxon>
        <taxon>Rhodobacterales</taxon>
        <taxon>Paracoccaceae</taxon>
        <taxon>Pontivivens</taxon>
    </lineage>
</organism>
<proteinExistence type="predicted"/>
<evidence type="ECO:0000313" key="1">
    <source>
        <dbReference type="EMBL" id="SOH93298.1"/>
    </source>
</evidence>
<keyword evidence="2" id="KW-1185">Reference proteome</keyword>
<protein>
    <submittedName>
        <fullName evidence="1">Uncharacterized protein</fullName>
    </submittedName>
</protein>
<accession>A0A2C9CPY8</accession>
<dbReference type="EMBL" id="OCTN01000001">
    <property type="protein sequence ID" value="SOH93298.1"/>
    <property type="molecule type" value="Genomic_DNA"/>
</dbReference>
<gene>
    <name evidence="1" type="ORF">SAMN06273572_1011154</name>
</gene>
<dbReference type="AlphaFoldDB" id="A0A2C9CPY8"/>
<sequence>MNPVRIIFLIFCAAALGGAAYVSTSGMGGESRDLITSVRVGSGGTAGLHSQVK</sequence>
<reference evidence="2" key="1">
    <citation type="submission" date="2017-09" db="EMBL/GenBank/DDBJ databases">
        <authorList>
            <person name="Varghese N."/>
            <person name="Submissions S."/>
        </authorList>
    </citation>
    <scope>NUCLEOTIDE SEQUENCE [LARGE SCALE GENOMIC DNA]</scope>
    <source>
        <strain evidence="2">C7</strain>
    </source>
</reference>
<dbReference type="RefSeq" id="WP_180955889.1">
    <property type="nucleotide sequence ID" value="NZ_OCTN01000001.1"/>
</dbReference>
<dbReference type="Proteomes" id="UP000220034">
    <property type="component" value="Unassembled WGS sequence"/>
</dbReference>
<evidence type="ECO:0000313" key="2">
    <source>
        <dbReference type="Proteomes" id="UP000220034"/>
    </source>
</evidence>